<dbReference type="SUPFAM" id="SSF109604">
    <property type="entry name" value="HD-domain/PDEase-like"/>
    <property type="match status" value="1"/>
</dbReference>
<organism evidence="2 3">
    <name type="scientific">Subdoligranulum variabile</name>
    <dbReference type="NCBI Taxonomy" id="214851"/>
    <lineage>
        <taxon>Bacteria</taxon>
        <taxon>Bacillati</taxon>
        <taxon>Bacillota</taxon>
        <taxon>Clostridia</taxon>
        <taxon>Eubacteriales</taxon>
        <taxon>Oscillospiraceae</taxon>
        <taxon>Subdoligranulum</taxon>
    </lineage>
</organism>
<dbReference type="PANTHER" id="PTHR40517">
    <property type="entry name" value="METAL-DEPENDENT PHOSPHOHYDROLASE, HD SUPERFAMILY-RELATED"/>
    <property type="match status" value="1"/>
</dbReference>
<reference evidence="2" key="1">
    <citation type="submission" date="2021-02" db="EMBL/GenBank/DDBJ databases">
        <title>Infant gut strain persistence is associated with maternal origin, phylogeny, and functional potential including surface adhesion and iron acquisition.</title>
        <authorList>
            <person name="Lou Y.C."/>
        </authorList>
    </citation>
    <scope>NUCLEOTIDE SEQUENCE</scope>
    <source>
        <strain evidence="2">L3_101_000M1_dasL3_101_000M1_concoct_87</strain>
    </source>
</reference>
<dbReference type="Gene3D" id="1.10.3210.10">
    <property type="entry name" value="Hypothetical protein af1432"/>
    <property type="match status" value="1"/>
</dbReference>
<feature type="domain" description="HD" evidence="1">
    <location>
        <begin position="32"/>
        <end position="134"/>
    </location>
</feature>
<dbReference type="Pfam" id="PF01966">
    <property type="entry name" value="HD"/>
    <property type="match status" value="1"/>
</dbReference>
<comment type="caution">
    <text evidence="2">The sequence shown here is derived from an EMBL/GenBank/DDBJ whole genome shotgun (WGS) entry which is preliminary data.</text>
</comment>
<sequence>MTYKEIRANEEVNALLDKGNKNLGLLGFTDHSQAHCIHVADTAGHILKKFGYDAHDIELAKIAGYMHDIGNAVNRAHHAEYGSLLANEILRGSDLSAQDRITIVSAIANHDESTGGAVDAISAALIIADKTDVRRSRVRQKPKAAFDIHDRVNYAVTDQTLKINTDKRVISLNLQLDTGICSMYEYFEIFLGRMLMCRGAAELLNATFKLTANGAKVL</sequence>
<evidence type="ECO:0000259" key="1">
    <source>
        <dbReference type="PROSITE" id="PS51831"/>
    </source>
</evidence>
<dbReference type="Proteomes" id="UP000759273">
    <property type="component" value="Unassembled WGS sequence"/>
</dbReference>
<dbReference type="PROSITE" id="PS51831">
    <property type="entry name" value="HD"/>
    <property type="match status" value="1"/>
</dbReference>
<evidence type="ECO:0000313" key="2">
    <source>
        <dbReference type="EMBL" id="MBS5333688.1"/>
    </source>
</evidence>
<gene>
    <name evidence="2" type="ORF">KHY36_14340</name>
</gene>
<dbReference type="AlphaFoldDB" id="A0A943DJP4"/>
<name>A0A943DJP4_9FIRM</name>
<dbReference type="InterPro" id="IPR006674">
    <property type="entry name" value="HD_domain"/>
</dbReference>
<proteinExistence type="predicted"/>
<dbReference type="InterPro" id="IPR039967">
    <property type="entry name" value="MJ1020-like"/>
</dbReference>
<dbReference type="EMBL" id="JAGZGG010000054">
    <property type="protein sequence ID" value="MBS5333688.1"/>
    <property type="molecule type" value="Genomic_DNA"/>
</dbReference>
<dbReference type="CDD" id="cd00077">
    <property type="entry name" value="HDc"/>
    <property type="match status" value="1"/>
</dbReference>
<dbReference type="PANTHER" id="PTHR40517:SF1">
    <property type="entry name" value="METAL-DEPENDENT PHOSPHOHYDROLASE, HD SUPERFAMILY-RELATED"/>
    <property type="match status" value="1"/>
</dbReference>
<dbReference type="SMART" id="SM00471">
    <property type="entry name" value="HDc"/>
    <property type="match status" value="1"/>
</dbReference>
<evidence type="ECO:0000313" key="3">
    <source>
        <dbReference type="Proteomes" id="UP000759273"/>
    </source>
</evidence>
<protein>
    <submittedName>
        <fullName evidence="2">HD domain-containing protein</fullName>
    </submittedName>
</protein>
<accession>A0A943DJP4</accession>
<dbReference type="InterPro" id="IPR003607">
    <property type="entry name" value="HD/PDEase_dom"/>
</dbReference>